<accession>A0A0G0Z168</accession>
<dbReference type="InterPro" id="IPR050297">
    <property type="entry name" value="LipidA_mod_glycosyltrf_83"/>
</dbReference>
<keyword evidence="5 8" id="KW-0812">Transmembrane</keyword>
<evidence type="ECO:0000256" key="5">
    <source>
        <dbReference type="ARBA" id="ARBA00022692"/>
    </source>
</evidence>
<keyword evidence="7 8" id="KW-0472">Membrane</keyword>
<gene>
    <name evidence="10" type="ORF">UV06_C0011G0008</name>
</gene>
<dbReference type="GO" id="GO:0005886">
    <property type="term" value="C:plasma membrane"/>
    <property type="evidence" value="ECO:0007669"/>
    <property type="project" value="UniProtKB-SubCell"/>
</dbReference>
<dbReference type="Pfam" id="PF13231">
    <property type="entry name" value="PMT_2"/>
    <property type="match status" value="1"/>
</dbReference>
<name>A0A0G0Z168_9BACT</name>
<keyword evidence="3" id="KW-0328">Glycosyltransferase</keyword>
<sequence length="475" mass="54745">MTKKDFLIALIITVICFTVRLYKIDNPIADQHSFRQADTAAVARNFIKEGFNPLFPQSDSFTALSETQLPNPHRYFINEFPFYNSLVALVYRLKGIDPVYARLVSIFFASLGTFFLYLIGKKLFSTKVAALAALFYAVLPFNIYYGRVIMPDPTFISLSIISFYLLLRFVDKPNFIRGILFSLAFALALLVKPYAIFLFIPFIYWVIANHGFSTFKKPMFYIAPVIAMTPLLLWRYHASLYPEGIFYSSWLLNKYDIRFTGAFFRWLIFDRMNRLIFATGGFVLFFFGLVHSMLSKKGWLMVFWLLSVLTYFTVFAAGNVQHDYYQLPIMPVGALLVSLGFFAIIDNGKNIFQKLSLGILASTLIVISLAFGWYEVRGFFNVNDWNMVEAGKRVDEITPQDALVIAPYQTNPAFLYQTNRHGWTMGYDIEKKIAEGATYYVSTSYDDEARGLEKKYTLVEKNDKYIIIKLTETKK</sequence>
<feature type="transmembrane region" description="Helical" evidence="8">
    <location>
        <begin position="324"/>
        <end position="345"/>
    </location>
</feature>
<keyword evidence="2" id="KW-1003">Cell membrane</keyword>
<evidence type="ECO:0000256" key="4">
    <source>
        <dbReference type="ARBA" id="ARBA00022679"/>
    </source>
</evidence>
<feature type="transmembrane region" description="Helical" evidence="8">
    <location>
        <begin position="126"/>
        <end position="143"/>
    </location>
</feature>
<evidence type="ECO:0000256" key="1">
    <source>
        <dbReference type="ARBA" id="ARBA00004651"/>
    </source>
</evidence>
<evidence type="ECO:0000313" key="10">
    <source>
        <dbReference type="EMBL" id="KKS42504.1"/>
    </source>
</evidence>
<dbReference type="AlphaFoldDB" id="A0A0G0Z168"/>
<feature type="transmembrane region" description="Helical" evidence="8">
    <location>
        <begin position="149"/>
        <end position="167"/>
    </location>
</feature>
<dbReference type="PANTHER" id="PTHR33908:SF11">
    <property type="entry name" value="MEMBRANE PROTEIN"/>
    <property type="match status" value="1"/>
</dbReference>
<comment type="subcellular location">
    <subcellularLocation>
        <location evidence="1">Cell membrane</location>
        <topology evidence="1">Multi-pass membrane protein</topology>
    </subcellularLocation>
</comment>
<protein>
    <submittedName>
        <fullName evidence="10">Glycosyl transferase family 39</fullName>
    </submittedName>
</protein>
<evidence type="ECO:0000259" key="9">
    <source>
        <dbReference type="Pfam" id="PF13231"/>
    </source>
</evidence>
<comment type="caution">
    <text evidence="10">The sequence shown here is derived from an EMBL/GenBank/DDBJ whole genome shotgun (WGS) entry which is preliminary data.</text>
</comment>
<dbReference type="GO" id="GO:0016763">
    <property type="term" value="F:pentosyltransferase activity"/>
    <property type="evidence" value="ECO:0007669"/>
    <property type="project" value="TreeGrafter"/>
</dbReference>
<evidence type="ECO:0000256" key="2">
    <source>
        <dbReference type="ARBA" id="ARBA00022475"/>
    </source>
</evidence>
<evidence type="ECO:0000256" key="7">
    <source>
        <dbReference type="ARBA" id="ARBA00023136"/>
    </source>
</evidence>
<keyword evidence="4 10" id="KW-0808">Transferase</keyword>
<feature type="transmembrane region" description="Helical" evidence="8">
    <location>
        <begin position="301"/>
        <end position="318"/>
    </location>
</feature>
<dbReference type="EMBL" id="LCDA01000011">
    <property type="protein sequence ID" value="KKS42504.1"/>
    <property type="molecule type" value="Genomic_DNA"/>
</dbReference>
<dbReference type="InterPro" id="IPR038731">
    <property type="entry name" value="RgtA/B/C-like"/>
</dbReference>
<dbReference type="Proteomes" id="UP000033854">
    <property type="component" value="Unassembled WGS sequence"/>
</dbReference>
<keyword evidence="6 8" id="KW-1133">Transmembrane helix</keyword>
<organism evidence="10 11">
    <name type="scientific">Candidatus Collierbacteria bacterium GW2011_GWA2_42_17</name>
    <dbReference type="NCBI Taxonomy" id="1618378"/>
    <lineage>
        <taxon>Bacteria</taxon>
        <taxon>Candidatus Collieribacteriota</taxon>
    </lineage>
</organism>
<reference evidence="10 11" key="1">
    <citation type="journal article" date="2015" name="Nature">
        <title>rRNA introns, odd ribosomes, and small enigmatic genomes across a large radiation of phyla.</title>
        <authorList>
            <person name="Brown C.T."/>
            <person name="Hug L.A."/>
            <person name="Thomas B.C."/>
            <person name="Sharon I."/>
            <person name="Castelle C.J."/>
            <person name="Singh A."/>
            <person name="Wilkins M.J."/>
            <person name="Williams K.H."/>
            <person name="Banfield J.F."/>
        </authorList>
    </citation>
    <scope>NUCLEOTIDE SEQUENCE [LARGE SCALE GENOMIC DNA]</scope>
</reference>
<evidence type="ECO:0000313" key="11">
    <source>
        <dbReference type="Proteomes" id="UP000033854"/>
    </source>
</evidence>
<feature type="transmembrane region" description="Helical" evidence="8">
    <location>
        <begin position="275"/>
        <end position="294"/>
    </location>
</feature>
<dbReference type="PANTHER" id="PTHR33908">
    <property type="entry name" value="MANNOSYLTRANSFERASE YKCB-RELATED"/>
    <property type="match status" value="1"/>
</dbReference>
<evidence type="ECO:0000256" key="8">
    <source>
        <dbReference type="SAM" id="Phobius"/>
    </source>
</evidence>
<feature type="transmembrane region" description="Helical" evidence="8">
    <location>
        <begin position="357"/>
        <end position="374"/>
    </location>
</feature>
<feature type="transmembrane region" description="Helical" evidence="8">
    <location>
        <begin position="99"/>
        <end position="119"/>
    </location>
</feature>
<dbReference type="GO" id="GO:0009103">
    <property type="term" value="P:lipopolysaccharide biosynthetic process"/>
    <property type="evidence" value="ECO:0007669"/>
    <property type="project" value="UniProtKB-ARBA"/>
</dbReference>
<feature type="transmembrane region" description="Helical" evidence="8">
    <location>
        <begin position="179"/>
        <end position="207"/>
    </location>
</feature>
<evidence type="ECO:0000256" key="3">
    <source>
        <dbReference type="ARBA" id="ARBA00022676"/>
    </source>
</evidence>
<feature type="transmembrane region" description="Helical" evidence="8">
    <location>
        <begin position="219"/>
        <end position="238"/>
    </location>
</feature>
<proteinExistence type="predicted"/>
<feature type="domain" description="Glycosyltransferase RgtA/B/C/D-like" evidence="9">
    <location>
        <begin position="81"/>
        <end position="232"/>
    </location>
</feature>
<evidence type="ECO:0000256" key="6">
    <source>
        <dbReference type="ARBA" id="ARBA00022989"/>
    </source>
</evidence>